<keyword evidence="6 8" id="KW-0378">Hydrolase</keyword>
<evidence type="ECO:0000259" key="9">
    <source>
        <dbReference type="PROSITE" id="PS00631"/>
    </source>
</evidence>
<comment type="similarity">
    <text evidence="3 8">Belongs to the peptidase M17 family.</text>
</comment>
<evidence type="ECO:0000313" key="11">
    <source>
        <dbReference type="Proteomes" id="UP000630142"/>
    </source>
</evidence>
<name>A0A8J3DL93_9HYPH</name>
<dbReference type="PANTHER" id="PTHR11963">
    <property type="entry name" value="LEUCINE AMINOPEPTIDASE-RELATED"/>
    <property type="match status" value="1"/>
</dbReference>
<dbReference type="HAMAP" id="MF_00181">
    <property type="entry name" value="Cytosol_peptidase_M17"/>
    <property type="match status" value="1"/>
</dbReference>
<dbReference type="NCBIfam" id="NF002075">
    <property type="entry name" value="PRK00913.2-2"/>
    <property type="match status" value="1"/>
</dbReference>
<dbReference type="GO" id="GO:0006508">
    <property type="term" value="P:proteolysis"/>
    <property type="evidence" value="ECO:0007669"/>
    <property type="project" value="UniProtKB-KW"/>
</dbReference>
<feature type="binding site" evidence="8">
    <location>
        <position position="274"/>
    </location>
    <ligand>
        <name>Mn(2+)</name>
        <dbReference type="ChEBI" id="CHEBI:29035"/>
        <label>2</label>
    </ligand>
</feature>
<evidence type="ECO:0000256" key="2">
    <source>
        <dbReference type="ARBA" id="ARBA00000967"/>
    </source>
</evidence>
<organism evidence="10 11">
    <name type="scientific">Tianweitania populi</name>
    <dbReference type="NCBI Taxonomy" id="1607949"/>
    <lineage>
        <taxon>Bacteria</taxon>
        <taxon>Pseudomonadati</taxon>
        <taxon>Pseudomonadota</taxon>
        <taxon>Alphaproteobacteria</taxon>
        <taxon>Hyphomicrobiales</taxon>
        <taxon>Phyllobacteriaceae</taxon>
        <taxon>Tianweitania</taxon>
    </lineage>
</organism>
<feature type="binding site" evidence="8">
    <location>
        <position position="269"/>
    </location>
    <ligand>
        <name>Mn(2+)</name>
        <dbReference type="ChEBI" id="CHEBI:29035"/>
        <label>2</label>
    </ligand>
</feature>
<dbReference type="InterPro" id="IPR008283">
    <property type="entry name" value="Peptidase_M17_N"/>
</dbReference>
<accession>A0A8J3DL93</accession>
<comment type="catalytic activity">
    <reaction evidence="1 8">
        <text>Release of an N-terminal amino acid, Xaa-|-Yaa-, in which Xaa is preferably Leu, but may be other amino acids including Pro although not Arg or Lys, and Yaa may be Pro. Amino acid amides and methyl esters are also readily hydrolyzed, but rates on arylamides are exceedingly low.</text>
        <dbReference type="EC" id="3.4.11.1"/>
    </reaction>
</comment>
<evidence type="ECO:0000256" key="1">
    <source>
        <dbReference type="ARBA" id="ARBA00000135"/>
    </source>
</evidence>
<reference evidence="10" key="1">
    <citation type="journal article" date="2014" name="Int. J. Syst. Evol. Microbiol.">
        <title>Complete genome sequence of Corynebacterium casei LMG S-19264T (=DSM 44701T), isolated from a smear-ripened cheese.</title>
        <authorList>
            <consortium name="US DOE Joint Genome Institute (JGI-PGF)"/>
            <person name="Walter F."/>
            <person name="Albersmeier A."/>
            <person name="Kalinowski J."/>
            <person name="Ruckert C."/>
        </authorList>
    </citation>
    <scope>NUCLEOTIDE SEQUENCE</scope>
    <source>
        <strain evidence="10">KCTC 42249</strain>
    </source>
</reference>
<evidence type="ECO:0000313" key="10">
    <source>
        <dbReference type="EMBL" id="GHD07064.1"/>
    </source>
</evidence>
<keyword evidence="8" id="KW-0963">Cytoplasm</keyword>
<evidence type="ECO:0000256" key="5">
    <source>
        <dbReference type="ARBA" id="ARBA00022670"/>
    </source>
</evidence>
<dbReference type="SUPFAM" id="SSF52949">
    <property type="entry name" value="Macro domain-like"/>
    <property type="match status" value="1"/>
</dbReference>
<dbReference type="Gene3D" id="3.40.220.10">
    <property type="entry name" value="Leucine Aminopeptidase, subunit E, domain 1"/>
    <property type="match status" value="1"/>
</dbReference>
<feature type="binding site" evidence="8">
    <location>
        <position position="353"/>
    </location>
    <ligand>
        <name>Mn(2+)</name>
        <dbReference type="ChEBI" id="CHEBI:29035"/>
        <label>2</label>
    </ligand>
</feature>
<evidence type="ECO:0000256" key="8">
    <source>
        <dbReference type="HAMAP-Rule" id="MF_00181"/>
    </source>
</evidence>
<protein>
    <recommendedName>
        <fullName evidence="8">Probable cytosol aminopeptidase</fullName>
        <ecNumber evidence="8">3.4.11.1</ecNumber>
    </recommendedName>
    <alternativeName>
        <fullName evidence="8">Leucine aminopeptidase</fullName>
        <shortName evidence="8">LAP</shortName>
        <ecNumber evidence="8">3.4.11.10</ecNumber>
    </alternativeName>
    <alternativeName>
        <fullName evidence="8">Leucyl aminopeptidase</fullName>
    </alternativeName>
</protein>
<dbReference type="EC" id="3.4.11.10" evidence="8"/>
<dbReference type="NCBIfam" id="NF002077">
    <property type="entry name" value="PRK00913.2-4"/>
    <property type="match status" value="1"/>
</dbReference>
<dbReference type="InterPro" id="IPR011356">
    <property type="entry name" value="Leucine_aapep/pepB"/>
</dbReference>
<dbReference type="CDD" id="cd00433">
    <property type="entry name" value="Peptidase_M17"/>
    <property type="match status" value="1"/>
</dbReference>
<comment type="cofactor">
    <cofactor evidence="8">
        <name>Mn(2+)</name>
        <dbReference type="ChEBI" id="CHEBI:29035"/>
    </cofactor>
    <text evidence="8">Binds 2 manganese ions per subunit.</text>
</comment>
<dbReference type="GO" id="GO:0070006">
    <property type="term" value="F:metalloaminopeptidase activity"/>
    <property type="evidence" value="ECO:0007669"/>
    <property type="project" value="InterPro"/>
</dbReference>
<keyword evidence="5 8" id="KW-0645">Protease</keyword>
<feature type="active site" evidence="8">
    <location>
        <position position="355"/>
    </location>
</feature>
<evidence type="ECO:0000256" key="4">
    <source>
        <dbReference type="ARBA" id="ARBA00022438"/>
    </source>
</evidence>
<feature type="active site" evidence="8">
    <location>
        <position position="281"/>
    </location>
</feature>
<reference evidence="10" key="2">
    <citation type="submission" date="2020-09" db="EMBL/GenBank/DDBJ databases">
        <authorList>
            <person name="Sun Q."/>
            <person name="Kim S."/>
        </authorList>
    </citation>
    <scope>NUCLEOTIDE SEQUENCE</scope>
    <source>
        <strain evidence="10">KCTC 42249</strain>
    </source>
</reference>
<keyword evidence="4 8" id="KW-0031">Aminopeptidase</keyword>
<gene>
    <name evidence="8 10" type="primary">pepA</name>
    <name evidence="10" type="ORF">GCM10016234_05100</name>
</gene>
<keyword evidence="11" id="KW-1185">Reference proteome</keyword>
<sequence>MQDLLMALRPTIRFAPLDCPQTGTVLVLAGEGATFSEAAKSCDPSGVLTRAAKIAEFEGKLASTVEVIAPEGASVDRLVAIGAGKTDKLDEIAWSRIGGVAMAAARRATEIVVIADLPDASVSAADIAGLAQGVLLRSYTFDKYKTKKTDDAESKPADKAATITIHCADPAAAEQAFTSAQAVADGVILARDLVNEPANLLGPVEFADKIQALSEVGVEVEILTETEMTKLGMGALLGVAQGSVRPPRLAIMRWNGGAEGEQPVAFIGKGVTFDSGGISIKPAAGMEDMKGDMGGAAAVTGLMHALAARKSKANVIGIVGLVENMLDGNAQRPGDIVTSMSGQTIEVLNTDAEGRLVLCDALWYAKETYKPRFMVNLATLTGAIMVALGQHHAGLFSNNDELSERLTAAGLATAEKLWRMPLGPEYDKLIDSKNADMKNIGGRFGGAITAAQFLQRFVGDTPWAHLDIAGTAMGSPATDISQSWASGFGVRLLDRLVRDNYEA</sequence>
<evidence type="ECO:0000256" key="6">
    <source>
        <dbReference type="ARBA" id="ARBA00022801"/>
    </source>
</evidence>
<feature type="domain" description="Cytosol aminopeptidase" evidence="9">
    <location>
        <begin position="349"/>
        <end position="356"/>
    </location>
</feature>
<comment type="caution">
    <text evidence="10">The sequence shown here is derived from an EMBL/GenBank/DDBJ whole genome shotgun (WGS) entry which is preliminary data.</text>
</comment>
<evidence type="ECO:0000256" key="3">
    <source>
        <dbReference type="ARBA" id="ARBA00009528"/>
    </source>
</evidence>
<dbReference type="Pfam" id="PF00883">
    <property type="entry name" value="Peptidase_M17"/>
    <property type="match status" value="1"/>
</dbReference>
<dbReference type="InterPro" id="IPR000819">
    <property type="entry name" value="Peptidase_M17_C"/>
</dbReference>
<dbReference type="Proteomes" id="UP000630142">
    <property type="component" value="Unassembled WGS sequence"/>
</dbReference>
<dbReference type="GO" id="GO:0005737">
    <property type="term" value="C:cytoplasm"/>
    <property type="evidence" value="ECO:0007669"/>
    <property type="project" value="UniProtKB-SubCell"/>
</dbReference>
<dbReference type="Pfam" id="PF02789">
    <property type="entry name" value="Peptidase_M17_N"/>
    <property type="match status" value="1"/>
</dbReference>
<dbReference type="EMBL" id="BMZQ01000001">
    <property type="protein sequence ID" value="GHD07064.1"/>
    <property type="molecule type" value="Genomic_DNA"/>
</dbReference>
<dbReference type="InterPro" id="IPR023042">
    <property type="entry name" value="Peptidase_M17_leu_NH2_pept"/>
</dbReference>
<dbReference type="InterPro" id="IPR043472">
    <property type="entry name" value="Macro_dom-like"/>
</dbReference>
<feature type="binding site" evidence="8">
    <location>
        <position position="292"/>
    </location>
    <ligand>
        <name>Mn(2+)</name>
        <dbReference type="ChEBI" id="CHEBI:29035"/>
        <label>2</label>
    </ligand>
</feature>
<keyword evidence="8" id="KW-0479">Metal-binding</keyword>
<dbReference type="AlphaFoldDB" id="A0A8J3DL93"/>
<feature type="binding site" evidence="8">
    <location>
        <position position="274"/>
    </location>
    <ligand>
        <name>Mn(2+)</name>
        <dbReference type="ChEBI" id="CHEBI:29035"/>
        <label>1</label>
    </ligand>
</feature>
<proteinExistence type="inferred from homology"/>
<dbReference type="PANTHER" id="PTHR11963:SF23">
    <property type="entry name" value="CYTOSOL AMINOPEPTIDASE"/>
    <property type="match status" value="1"/>
</dbReference>
<comment type="subcellular location">
    <subcellularLocation>
        <location evidence="8">Cytoplasm</location>
    </subcellularLocation>
</comment>
<dbReference type="PROSITE" id="PS00631">
    <property type="entry name" value="CYTOSOL_AP"/>
    <property type="match status" value="1"/>
</dbReference>
<keyword evidence="7 8" id="KW-0464">Manganese</keyword>
<comment type="function">
    <text evidence="8">Presumably involved in the processing and regular turnover of intracellular proteins. Catalyzes the removal of unsubstituted N-terminal amino acids from various peptides.</text>
</comment>
<evidence type="ECO:0000256" key="7">
    <source>
        <dbReference type="ARBA" id="ARBA00023211"/>
    </source>
</evidence>
<dbReference type="NCBIfam" id="NF002083">
    <property type="entry name" value="PRK00913.3-5"/>
    <property type="match status" value="1"/>
</dbReference>
<dbReference type="EC" id="3.4.11.1" evidence="8"/>
<dbReference type="GO" id="GO:0030145">
    <property type="term" value="F:manganese ion binding"/>
    <property type="evidence" value="ECO:0007669"/>
    <property type="project" value="UniProtKB-UniRule"/>
</dbReference>
<dbReference type="NCBIfam" id="NF002073">
    <property type="entry name" value="PRK00913.1-2"/>
    <property type="match status" value="1"/>
</dbReference>
<dbReference type="SUPFAM" id="SSF53187">
    <property type="entry name" value="Zn-dependent exopeptidases"/>
    <property type="match status" value="1"/>
</dbReference>
<dbReference type="Gene3D" id="3.40.630.10">
    <property type="entry name" value="Zn peptidases"/>
    <property type="match status" value="1"/>
</dbReference>
<feature type="binding site" evidence="8">
    <location>
        <position position="353"/>
    </location>
    <ligand>
        <name>Mn(2+)</name>
        <dbReference type="ChEBI" id="CHEBI:29035"/>
        <label>1</label>
    </ligand>
</feature>
<comment type="catalytic activity">
    <reaction evidence="2 8">
        <text>Release of an N-terminal amino acid, preferentially leucine, but not glutamic or aspartic acids.</text>
        <dbReference type="EC" id="3.4.11.10"/>
    </reaction>
</comment>
<dbReference type="NCBIfam" id="NF002074">
    <property type="entry name" value="PRK00913.1-4"/>
    <property type="match status" value="1"/>
</dbReference>
<dbReference type="PRINTS" id="PR00481">
    <property type="entry name" value="LAMNOPPTDASE"/>
</dbReference>
<feature type="binding site" evidence="8">
    <location>
        <position position="351"/>
    </location>
    <ligand>
        <name>Mn(2+)</name>
        <dbReference type="ChEBI" id="CHEBI:29035"/>
        <label>1</label>
    </ligand>
</feature>